<dbReference type="SMART" id="SM00825">
    <property type="entry name" value="PKS_KS"/>
    <property type="match status" value="1"/>
</dbReference>
<feature type="region of interest" description="C-terminal hotdog fold" evidence="7">
    <location>
        <begin position="1062"/>
        <end position="1212"/>
    </location>
</feature>
<dbReference type="Gene3D" id="3.40.47.10">
    <property type="match status" value="1"/>
</dbReference>
<feature type="domain" description="Carrier" evidence="9">
    <location>
        <begin position="2361"/>
        <end position="2438"/>
    </location>
</feature>
<dbReference type="Pfam" id="PF00698">
    <property type="entry name" value="Acyl_transf_1"/>
    <property type="match status" value="1"/>
</dbReference>
<dbReference type="Proteomes" id="UP000054844">
    <property type="component" value="Unassembled WGS sequence"/>
</dbReference>
<dbReference type="OrthoDB" id="9778690at2"/>
<dbReference type="Pfam" id="PF02801">
    <property type="entry name" value="Ketoacyl-synt_C"/>
    <property type="match status" value="1"/>
</dbReference>
<dbReference type="PANTHER" id="PTHR43775">
    <property type="entry name" value="FATTY ACID SYNTHASE"/>
    <property type="match status" value="1"/>
</dbReference>
<organism evidence="12 13">
    <name type="scientific">Roseomonas mucosa</name>
    <dbReference type="NCBI Taxonomy" id="207340"/>
    <lineage>
        <taxon>Bacteria</taxon>
        <taxon>Pseudomonadati</taxon>
        <taxon>Pseudomonadota</taxon>
        <taxon>Alphaproteobacteria</taxon>
        <taxon>Acetobacterales</taxon>
        <taxon>Roseomonadaceae</taxon>
        <taxon>Roseomonas</taxon>
    </lineage>
</organism>
<dbReference type="PROSITE" id="PS50075">
    <property type="entry name" value="CARRIER"/>
    <property type="match status" value="1"/>
</dbReference>
<evidence type="ECO:0000256" key="7">
    <source>
        <dbReference type="PROSITE-ProRule" id="PRU01363"/>
    </source>
</evidence>
<feature type="compositionally biased region" description="Low complexity" evidence="8">
    <location>
        <begin position="2464"/>
        <end position="2476"/>
    </location>
</feature>
<dbReference type="GO" id="GO:0031177">
    <property type="term" value="F:phosphopantetheine binding"/>
    <property type="evidence" value="ECO:0007669"/>
    <property type="project" value="InterPro"/>
</dbReference>
<dbReference type="SUPFAM" id="SSF53335">
    <property type="entry name" value="S-adenosyl-L-methionine-dependent methyltransferases"/>
    <property type="match status" value="1"/>
</dbReference>
<dbReference type="InterPro" id="IPR013154">
    <property type="entry name" value="ADH-like_N"/>
</dbReference>
<dbReference type="SMART" id="SM00826">
    <property type="entry name" value="PKS_DH"/>
    <property type="match status" value="1"/>
</dbReference>
<feature type="active site" description="Proton acceptor; for dehydratase activity" evidence="7">
    <location>
        <position position="960"/>
    </location>
</feature>
<keyword evidence="4" id="KW-0521">NADP</keyword>
<dbReference type="Gene3D" id="3.90.180.10">
    <property type="entry name" value="Medium-chain alcohol dehydrogenases, catalytic domain"/>
    <property type="match status" value="1"/>
</dbReference>
<dbReference type="GO" id="GO:0004315">
    <property type="term" value="F:3-oxoacyl-[acyl-carrier-protein] synthase activity"/>
    <property type="evidence" value="ECO:0007669"/>
    <property type="project" value="InterPro"/>
</dbReference>
<dbReference type="RefSeq" id="WP_076970253.1">
    <property type="nucleotide sequence ID" value="NZ_LLWF02000027.1"/>
</dbReference>
<dbReference type="InterPro" id="IPR009081">
    <property type="entry name" value="PP-bd_ACP"/>
</dbReference>
<dbReference type="Gene3D" id="3.40.366.10">
    <property type="entry name" value="Malonyl-Coenzyme A Acyl Carrier Protein, domain 2"/>
    <property type="match status" value="1"/>
</dbReference>
<dbReference type="GO" id="GO:0016491">
    <property type="term" value="F:oxidoreductase activity"/>
    <property type="evidence" value="ECO:0007669"/>
    <property type="project" value="InterPro"/>
</dbReference>
<dbReference type="Gene3D" id="3.10.129.110">
    <property type="entry name" value="Polyketide synthase dehydratase"/>
    <property type="match status" value="1"/>
</dbReference>
<comment type="caution">
    <text evidence="12">The sequence shown here is derived from an EMBL/GenBank/DDBJ whole genome shotgun (WGS) entry which is preliminary data.</text>
</comment>
<dbReference type="GO" id="GO:0006633">
    <property type="term" value="P:fatty acid biosynthetic process"/>
    <property type="evidence" value="ECO:0007669"/>
    <property type="project" value="InterPro"/>
</dbReference>
<dbReference type="Pfam" id="PF21089">
    <property type="entry name" value="PKS_DH_N"/>
    <property type="match status" value="1"/>
</dbReference>
<dbReference type="SUPFAM" id="SSF55048">
    <property type="entry name" value="Probable ACP-binding domain of malonyl-CoA ACP transacylase"/>
    <property type="match status" value="1"/>
</dbReference>
<keyword evidence="5" id="KW-0511">Multifunctional enzyme</keyword>
<dbReference type="PROSITE" id="PS51257">
    <property type="entry name" value="PROKAR_LIPOPROTEIN"/>
    <property type="match status" value="1"/>
</dbReference>
<dbReference type="InterPro" id="IPR011032">
    <property type="entry name" value="GroES-like_sf"/>
</dbReference>
<dbReference type="InterPro" id="IPR049900">
    <property type="entry name" value="PKS_mFAS_DH"/>
</dbReference>
<dbReference type="InterPro" id="IPR032821">
    <property type="entry name" value="PKS_assoc"/>
</dbReference>
<dbReference type="InterPro" id="IPR050091">
    <property type="entry name" value="PKS_NRPS_Biosynth_Enz"/>
</dbReference>
<evidence type="ECO:0000256" key="5">
    <source>
        <dbReference type="ARBA" id="ARBA00023268"/>
    </source>
</evidence>
<dbReference type="Pfam" id="PF08240">
    <property type="entry name" value="ADH_N"/>
    <property type="match status" value="1"/>
</dbReference>
<gene>
    <name evidence="12" type="ORF">APZ41_010095</name>
</gene>
<dbReference type="InterPro" id="IPR049552">
    <property type="entry name" value="PKS_DH_N"/>
</dbReference>
<accession>A0A1S8D7F8</accession>
<dbReference type="InterPro" id="IPR014043">
    <property type="entry name" value="Acyl_transferase_dom"/>
</dbReference>
<sequence length="2515" mass="261304">MPVLKNPRKNRAPKAQQKVVPVAIVGAACRFPGAADLDTFWRLMAEGRDAVSTLPEDRFSQARFHHPRKGEPGRAYTFAAGHLGDIAGFDARAFGLSPREAAEADPQQRLLLEVAAEAIEDSGLPASTLAGRPVGVWIGGSSTDYAELRLSDPSGADRYFMTGNALSILANRLTNVFDLRGPAQTVDTACSSALVALHHALRALAHGDAEMALVGGVQLLLSPYAFMGFSRASMLSPTGRCRAFDAAADGYVRAEGAGMVLLKPLDRALAEGDRVRAVLLASGVNSAGRTIGLSLPNGEAQAALMERVMREAGVEPEQFGYFEAHGTGTQAGDPIETWAIGEAIAKRRRAPLPVGSVKTNIGHTEPASGMAGLLKAMLVLERRSIPPSLHFSTPNPNIAFDGLNLRVPVAEEPLRLGSRPARRRGDPAPVVGVNSFGFGGTNASVVLATAPVTAALEEPASGEVPALPATPLPPLLLSARSPAALRLLAGRWQARLAETPDGDLPALLRGAARHRDLQPQRLALRGRTAAELAAALADWSEGRDNPAATEGQAPAASDIPAGGLAFVFSGNGSQFPGMAREALAASPALRAGLEEADAALAPLLGWSPAARLAAGVSEAEVAGTDIAQPLLFAIQAALLRALAGEGLRPALVIGHSVGEAAAALAAGILDMDQAARLVVARSAAQHRTRGQGRMAALALPPEEAAPLLAEAGPGLEIAARNAPRAVTVAGPAAAIARLADLAKAHRASCVPLDLDYAFHSAAMEPVREALLGALGTMAPRPGQIPFVSTVTGAPLSGEAADAEYWWRNLRAPVRFAEAMAAALGQGARLFLEIGPNPVLQSYLREGARAAGLTAGTLFSLSRRDRPEAFPGGDPVPAIADRATTRGADPRGGALFRGPARRDLPLTPFARERHWLGATAESHRLHDAPRDHRLLGERQDPEPRLWGREFDTLLEPWLDDHRLGGEPVLPGAAMLEMALAAAALRFPEAPALEVATFQILRPLPLSDGETRQVRLRLADDGVVTLESRLRLAETAWTLHARGRLGEANEAALPATAALALAAPDEMTGPEITALAARLGLDYGPAFRPLVSVATEGGQALLRLALPGAAPPDEGFHLHPVRLDGALQGLIGLLAPQFPARADALPEGEALVPVRFERLVFRRGAAPADSAELRLASLGERSAEASLLLRDAAGQVVAFAQGVTLQRLRLARGEEAPLRAFRLEDVPVADPSLPAPEPALDDALAAAMRADERLDLSESALLLEGWAGVLAQRALSALPTIRSAPATPPATLAGGLWQALAEDGLAHHDGTAWRLLPQEELPAPEEIWQSVLADQPALAHDLAWLALAAERLPDSLAGHVPALPLAPPDLAGGQDRLAETAAAAAAALAAAWPADRPLRVLDLGGAALTRHLLAALAETGRAVTLLVAGEGRPLPEARGHVAPEALAWDPLSEQPAPVAADLVVGIGAALRARCGTALLSRLAPALAEGGTLLLAEPLPGRLLDLALGQEPGWWSGRPLPDAAEWRAALAREAGWHHVRAEPLRAAPWPALLLLATRPAPVRHPATGSVSARPASARLLLLADAGAAALRDALAGELAAALPDALRDGGWLEDAAALPARDLRGADLLVLAAPGEADPATSLAATLAALARLAEAAQGTVRRFTLVIAGTPAQPVAEALRAFARGLANEMPDLAPRRILLDTALAPRAAAARLLPELLAPGAEPELLIGAAARRAPRLRPGGAEPRPPAAPARLAVRQPGQLGSLGWEPSPVQHAPLAQGEIAVRIEAAGLNFRDLMWAQGLLPEETLRDGFAGPGLGMEFAGVVEAAGPGTALSPGARVFGFAPRALASHAVTRAEAVAPMPEGMGFAAAATAPVAFLTAIWSLEACARLQPGERVLVHGGAGAVGLAALQVARAAGAEVAMTAGTEAKRAFLRAAGADLVLDSRDAGFADHLRRHWPDGVDVVLNSLAGEAMERSIALLRPWGRFVELGKRDYAEDRRIALRPFRRNISYFGVDVDQLPAARPGEAQRLIESLRDRLSRGELIPLPRLTRRAEEVEDAFRLLQASAQIGKIVILPPRLQAEEKPGWTPPEGLVLVTGGTGGFGLECAKWLAASGARRLALVSRRGSATPGIEAALVALGALGARASAHACDAADPQALATLLDTLRREGPVAGVVHAAAVFDDGALASLDAPRFAAVLGPKLRAALNLDRLTRRDPLELFLLFSSATTPLGNPGQGNYVAANAGLEALARARRAEGLPALAVGWGPIADAGILARESGTAATLARRLGVEPMASREALDSLPALLSGDRPVVHLARLGWRRLGAALPVLREPAFTLVREAGGTGAEVEDMRAHLATLPPEEARALLVRIGAEELGRILRLPPESLAADTPVARLGLDSLGGLELRGALEQRLGLSVPLAGVTDDLTLGSLAARVIDGLRGGGEEAQVAMLLEHFEPSHPPEDLAAGGEAAFGGHAAPPAPSRDIARGIPSHPSPGGPQPGAAGGQPLTTEGETAR</sequence>
<dbReference type="InterPro" id="IPR001227">
    <property type="entry name" value="Ac_transferase_dom_sf"/>
</dbReference>
<dbReference type="PROSITE" id="PS00012">
    <property type="entry name" value="PHOSPHOPANTETHEINE"/>
    <property type="match status" value="1"/>
</dbReference>
<dbReference type="InterPro" id="IPR049551">
    <property type="entry name" value="PKS_DH_C"/>
</dbReference>
<feature type="region of interest" description="Disordered" evidence="8">
    <location>
        <begin position="868"/>
        <end position="896"/>
    </location>
</feature>
<dbReference type="PROSITE" id="PS52019">
    <property type="entry name" value="PKS_MFAS_DH"/>
    <property type="match status" value="1"/>
</dbReference>
<dbReference type="SMART" id="SM00822">
    <property type="entry name" value="PKS_KR"/>
    <property type="match status" value="1"/>
</dbReference>
<evidence type="ECO:0000256" key="3">
    <source>
        <dbReference type="ARBA" id="ARBA00022679"/>
    </source>
</evidence>
<keyword evidence="3" id="KW-0808">Transferase</keyword>
<dbReference type="EMBL" id="LLWF02000027">
    <property type="protein sequence ID" value="ONH83295.1"/>
    <property type="molecule type" value="Genomic_DNA"/>
</dbReference>
<dbReference type="InterPro" id="IPR018201">
    <property type="entry name" value="Ketoacyl_synth_AS"/>
</dbReference>
<dbReference type="InterPro" id="IPR016036">
    <property type="entry name" value="Malonyl_transacylase_ACP-bd"/>
</dbReference>
<dbReference type="InterPro" id="IPR013149">
    <property type="entry name" value="ADH-like_C"/>
</dbReference>
<keyword evidence="13" id="KW-1185">Reference proteome</keyword>
<dbReference type="Pfam" id="PF16197">
    <property type="entry name" value="KAsynt_C_assoc"/>
    <property type="match status" value="1"/>
</dbReference>
<dbReference type="SUPFAM" id="SSF50129">
    <property type="entry name" value="GroES-like"/>
    <property type="match status" value="1"/>
</dbReference>
<evidence type="ECO:0000259" key="10">
    <source>
        <dbReference type="PROSITE" id="PS52004"/>
    </source>
</evidence>
<dbReference type="Pfam" id="PF00550">
    <property type="entry name" value="PP-binding"/>
    <property type="match status" value="1"/>
</dbReference>
<dbReference type="SUPFAM" id="SSF52151">
    <property type="entry name" value="FabD/lysophospholipase-like"/>
    <property type="match status" value="1"/>
</dbReference>
<dbReference type="SUPFAM" id="SSF53901">
    <property type="entry name" value="Thiolase-like"/>
    <property type="match status" value="1"/>
</dbReference>
<keyword evidence="6" id="KW-0012">Acyltransferase</keyword>
<dbReference type="Pfam" id="PF14765">
    <property type="entry name" value="PS-DH"/>
    <property type="match status" value="1"/>
</dbReference>
<evidence type="ECO:0000259" key="9">
    <source>
        <dbReference type="PROSITE" id="PS50075"/>
    </source>
</evidence>
<dbReference type="InterPro" id="IPR014030">
    <property type="entry name" value="Ketoacyl_synth_N"/>
</dbReference>
<dbReference type="PROSITE" id="PS00606">
    <property type="entry name" value="KS3_1"/>
    <property type="match status" value="1"/>
</dbReference>
<dbReference type="InterPro" id="IPR014031">
    <property type="entry name" value="Ketoacyl_synth_C"/>
</dbReference>
<dbReference type="InterPro" id="IPR013968">
    <property type="entry name" value="PKS_KR"/>
</dbReference>
<keyword evidence="2" id="KW-0597">Phosphoprotein</keyword>
<dbReference type="InterPro" id="IPR020841">
    <property type="entry name" value="PKS_Beta-ketoAc_synthase_dom"/>
</dbReference>
<dbReference type="SMART" id="SM00829">
    <property type="entry name" value="PKS_ER"/>
    <property type="match status" value="1"/>
</dbReference>
<proteinExistence type="predicted"/>
<dbReference type="Gene3D" id="1.10.1200.10">
    <property type="entry name" value="ACP-like"/>
    <property type="match status" value="1"/>
</dbReference>
<dbReference type="CDD" id="cd00833">
    <property type="entry name" value="PKS"/>
    <property type="match status" value="1"/>
</dbReference>
<feature type="region of interest" description="Disordered" evidence="8">
    <location>
        <begin position="2456"/>
        <end position="2515"/>
    </location>
</feature>
<evidence type="ECO:0000256" key="4">
    <source>
        <dbReference type="ARBA" id="ARBA00022857"/>
    </source>
</evidence>
<dbReference type="InterPro" id="IPR020806">
    <property type="entry name" value="PKS_PP-bd"/>
</dbReference>
<evidence type="ECO:0000256" key="2">
    <source>
        <dbReference type="ARBA" id="ARBA00022553"/>
    </source>
</evidence>
<dbReference type="InterPro" id="IPR057326">
    <property type="entry name" value="KR_dom"/>
</dbReference>
<dbReference type="CDD" id="cd05195">
    <property type="entry name" value="enoyl_red"/>
    <property type="match status" value="1"/>
</dbReference>
<evidence type="ECO:0000256" key="8">
    <source>
        <dbReference type="SAM" id="MobiDB-lite"/>
    </source>
</evidence>
<evidence type="ECO:0000259" key="11">
    <source>
        <dbReference type="PROSITE" id="PS52019"/>
    </source>
</evidence>
<feature type="region of interest" description="N-terminal hotdog fold" evidence="7">
    <location>
        <begin position="922"/>
        <end position="1050"/>
    </location>
</feature>
<dbReference type="InterPro" id="IPR036736">
    <property type="entry name" value="ACP-like_sf"/>
</dbReference>
<dbReference type="InterPro" id="IPR042104">
    <property type="entry name" value="PKS_dehydratase_sf"/>
</dbReference>
<dbReference type="InterPro" id="IPR016035">
    <property type="entry name" value="Acyl_Trfase/lysoPLipase"/>
</dbReference>
<dbReference type="SUPFAM" id="SSF47336">
    <property type="entry name" value="ACP-like"/>
    <property type="match status" value="1"/>
</dbReference>
<dbReference type="STRING" id="207340.APZ41_010095"/>
<dbReference type="InterPro" id="IPR020807">
    <property type="entry name" value="PKS_DH"/>
</dbReference>
<dbReference type="InterPro" id="IPR016039">
    <property type="entry name" value="Thiolase-like"/>
</dbReference>
<dbReference type="Pfam" id="PF00107">
    <property type="entry name" value="ADH_zinc_N"/>
    <property type="match status" value="1"/>
</dbReference>
<dbReference type="Gene3D" id="3.40.50.720">
    <property type="entry name" value="NAD(P)-binding Rossmann-like Domain"/>
    <property type="match status" value="3"/>
</dbReference>
<keyword evidence="1" id="KW-0596">Phosphopantetheine</keyword>
<dbReference type="SMART" id="SM00827">
    <property type="entry name" value="PKS_AT"/>
    <property type="match status" value="1"/>
</dbReference>
<dbReference type="Pfam" id="PF08659">
    <property type="entry name" value="KR"/>
    <property type="match status" value="1"/>
</dbReference>
<dbReference type="SUPFAM" id="SSF51735">
    <property type="entry name" value="NAD(P)-binding Rossmann-fold domains"/>
    <property type="match status" value="3"/>
</dbReference>
<dbReference type="InterPro" id="IPR036291">
    <property type="entry name" value="NAD(P)-bd_dom_sf"/>
</dbReference>
<dbReference type="GO" id="GO:0004312">
    <property type="term" value="F:fatty acid synthase activity"/>
    <property type="evidence" value="ECO:0007669"/>
    <property type="project" value="TreeGrafter"/>
</dbReference>
<dbReference type="Gene3D" id="3.30.70.3290">
    <property type="match status" value="1"/>
</dbReference>
<evidence type="ECO:0000313" key="12">
    <source>
        <dbReference type="EMBL" id="ONH83295.1"/>
    </source>
</evidence>
<feature type="domain" description="PKS/mFAS DH" evidence="11">
    <location>
        <begin position="922"/>
        <end position="1212"/>
    </location>
</feature>
<name>A0A1S8D7F8_9PROT</name>
<dbReference type="PANTHER" id="PTHR43775:SF37">
    <property type="entry name" value="SI:DKEY-61P9.11"/>
    <property type="match status" value="1"/>
</dbReference>
<feature type="domain" description="Ketosynthase family 3 (KS3)" evidence="10">
    <location>
        <begin position="19"/>
        <end position="449"/>
    </location>
</feature>
<dbReference type="InterPro" id="IPR029063">
    <property type="entry name" value="SAM-dependent_MTases_sf"/>
</dbReference>
<feature type="active site" description="Proton donor; for dehydratase activity" evidence="7">
    <location>
        <position position="1122"/>
    </location>
</feature>
<dbReference type="InterPro" id="IPR006162">
    <property type="entry name" value="Ppantetheine_attach_site"/>
</dbReference>
<evidence type="ECO:0000256" key="6">
    <source>
        <dbReference type="ARBA" id="ARBA00023315"/>
    </source>
</evidence>
<evidence type="ECO:0000313" key="13">
    <source>
        <dbReference type="Proteomes" id="UP000054844"/>
    </source>
</evidence>
<protein>
    <submittedName>
        <fullName evidence="12">Uncharacterized protein</fullName>
    </submittedName>
</protein>
<reference evidence="12" key="1">
    <citation type="submission" date="2016-12" db="EMBL/GenBank/DDBJ databases">
        <title>Draft genome sequence of Roseomonas mucosa strain AU37, isolated from a peripheral intravenous catheter.</title>
        <authorList>
            <person name="Choudhury M.A."/>
            <person name="Sidjabat H.E."/>
            <person name="Wailan A.M."/>
            <person name="Zhang L."/>
            <person name="Marsh N.M."/>
            <person name="Rickard C.M."/>
            <person name="Davies M."/>
            <person name="Mcmillan D.J."/>
        </authorList>
    </citation>
    <scope>NUCLEOTIDE SEQUENCE [LARGE SCALE GENOMIC DNA]</scope>
    <source>
        <strain evidence="12">AU37</strain>
    </source>
</reference>
<dbReference type="SMART" id="SM00823">
    <property type="entry name" value="PKS_PP"/>
    <property type="match status" value="1"/>
</dbReference>
<evidence type="ECO:0000256" key="1">
    <source>
        <dbReference type="ARBA" id="ARBA00022450"/>
    </source>
</evidence>
<dbReference type="PROSITE" id="PS52004">
    <property type="entry name" value="KS3_2"/>
    <property type="match status" value="1"/>
</dbReference>
<dbReference type="Pfam" id="PF00109">
    <property type="entry name" value="ketoacyl-synt"/>
    <property type="match status" value="1"/>
</dbReference>
<dbReference type="InterPro" id="IPR020843">
    <property type="entry name" value="ER"/>
</dbReference>